<dbReference type="InterPro" id="IPR045088">
    <property type="entry name" value="ALAT1/2-like"/>
</dbReference>
<dbReference type="EMBL" id="CCBN010000013">
    <property type="protein sequence ID" value="CDO56026.1"/>
    <property type="molecule type" value="Genomic_DNA"/>
</dbReference>
<evidence type="ECO:0000256" key="9">
    <source>
        <dbReference type="ARBA" id="ARBA00080525"/>
    </source>
</evidence>
<dbReference type="Proteomes" id="UP000242525">
    <property type="component" value="Unassembled WGS sequence"/>
</dbReference>
<evidence type="ECO:0000256" key="6">
    <source>
        <dbReference type="ARBA" id="ARBA00025785"/>
    </source>
</evidence>
<dbReference type="FunFam" id="1.10.287.1970:FF:000001">
    <property type="entry name" value="Alanine aminotransferase 2"/>
    <property type="match status" value="1"/>
</dbReference>
<dbReference type="PANTHER" id="PTHR11751:SF29">
    <property type="entry name" value="ALANINE TRANSAMINASE"/>
    <property type="match status" value="1"/>
</dbReference>
<evidence type="ECO:0000313" key="12">
    <source>
        <dbReference type="Proteomes" id="UP000242525"/>
    </source>
</evidence>
<dbReference type="Gene3D" id="3.90.1150.10">
    <property type="entry name" value="Aspartate Aminotransferase, domain 1"/>
    <property type="match status" value="1"/>
</dbReference>
<name>A0A0J9XER6_GEOCN</name>
<comment type="cofactor">
    <cofactor evidence="1">
        <name>pyridoxal 5'-phosphate</name>
        <dbReference type="ChEBI" id="CHEBI:597326"/>
    </cofactor>
</comment>
<comment type="subunit">
    <text evidence="2">Homodimer.</text>
</comment>
<comment type="similarity">
    <text evidence="6">Belongs to the class-I pyridoxal-phosphate-dependent aminotransferase family. Alanine aminotransferase subfamily.</text>
</comment>
<evidence type="ECO:0000259" key="10">
    <source>
        <dbReference type="Pfam" id="PF00155"/>
    </source>
</evidence>
<dbReference type="InterPro" id="IPR015424">
    <property type="entry name" value="PyrdxlP-dep_Trfase"/>
</dbReference>
<feature type="domain" description="Aminotransferase class I/classII large" evidence="10">
    <location>
        <begin position="91"/>
        <end position="461"/>
    </location>
</feature>
<evidence type="ECO:0000256" key="4">
    <source>
        <dbReference type="ARBA" id="ARBA00022679"/>
    </source>
</evidence>
<keyword evidence="4" id="KW-0808">Transferase</keyword>
<evidence type="ECO:0000256" key="5">
    <source>
        <dbReference type="ARBA" id="ARBA00022898"/>
    </source>
</evidence>
<dbReference type="FunFam" id="3.90.1150.10:FF:000010">
    <property type="entry name" value="Alanine aminotransferase 2"/>
    <property type="match status" value="1"/>
</dbReference>
<accession>A0A0J9XER6</accession>
<evidence type="ECO:0000256" key="1">
    <source>
        <dbReference type="ARBA" id="ARBA00001933"/>
    </source>
</evidence>
<dbReference type="GO" id="GO:0030170">
    <property type="term" value="F:pyridoxal phosphate binding"/>
    <property type="evidence" value="ECO:0007669"/>
    <property type="project" value="InterPro"/>
</dbReference>
<dbReference type="GO" id="GO:0042853">
    <property type="term" value="P:L-alanine catabolic process"/>
    <property type="evidence" value="ECO:0007669"/>
    <property type="project" value="UniProtKB-UniPathway"/>
</dbReference>
<comment type="caution">
    <text evidence="11">The sequence shown here is derived from an EMBL/GenBank/DDBJ whole genome shotgun (WGS) entry which is preliminary data.</text>
</comment>
<evidence type="ECO:0000313" key="11">
    <source>
        <dbReference type="EMBL" id="CDO56026.1"/>
    </source>
</evidence>
<keyword evidence="5" id="KW-0663">Pyridoxal phosphate</keyword>
<protein>
    <recommendedName>
        <fullName evidence="7">Glutamate pyruvate transaminase</fullName>
    </recommendedName>
    <alternativeName>
        <fullName evidence="8">Glutamic--alanine transaminase</fullName>
    </alternativeName>
    <alternativeName>
        <fullName evidence="9">Glutamic--pyruvic transaminase</fullName>
    </alternativeName>
</protein>
<dbReference type="PANTHER" id="PTHR11751">
    <property type="entry name" value="ALANINE AMINOTRANSFERASE"/>
    <property type="match status" value="1"/>
</dbReference>
<dbReference type="FunFam" id="3.40.640.10:FF:000012">
    <property type="entry name" value="alanine aminotransferase 2"/>
    <property type="match status" value="1"/>
</dbReference>
<dbReference type="OrthoDB" id="1732682at2759"/>
<dbReference type="InterPro" id="IPR015422">
    <property type="entry name" value="PyrdxlP-dep_Trfase_small"/>
</dbReference>
<reference evidence="11" key="1">
    <citation type="submission" date="2014-03" db="EMBL/GenBank/DDBJ databases">
        <authorList>
            <person name="Casaregola S."/>
        </authorList>
    </citation>
    <scope>NUCLEOTIDE SEQUENCE [LARGE SCALE GENOMIC DNA]</scope>
    <source>
        <strain evidence="11">CLIB 918</strain>
    </source>
</reference>
<dbReference type="AlphaFoldDB" id="A0A0J9XER6"/>
<evidence type="ECO:0000256" key="7">
    <source>
        <dbReference type="ARBA" id="ARBA00077894"/>
    </source>
</evidence>
<evidence type="ECO:0000256" key="8">
    <source>
        <dbReference type="ARBA" id="ARBA00078532"/>
    </source>
</evidence>
<dbReference type="UniPathway" id="UPA00528">
    <property type="reaction ID" value="UER00586"/>
</dbReference>
<dbReference type="Gene3D" id="3.40.640.10">
    <property type="entry name" value="Type I PLP-dependent aspartate aminotransferase-like (Major domain)"/>
    <property type="match status" value="1"/>
</dbReference>
<gene>
    <name evidence="11" type="ORF">BN980_GECA13s01825g</name>
</gene>
<dbReference type="InterPro" id="IPR004839">
    <property type="entry name" value="Aminotransferase_I/II_large"/>
</dbReference>
<dbReference type="STRING" id="1173061.A0A0J9XER6"/>
<evidence type="ECO:0000256" key="2">
    <source>
        <dbReference type="ARBA" id="ARBA00011738"/>
    </source>
</evidence>
<dbReference type="GO" id="GO:0008483">
    <property type="term" value="F:transaminase activity"/>
    <property type="evidence" value="ECO:0007669"/>
    <property type="project" value="UniProtKB-KW"/>
</dbReference>
<keyword evidence="12" id="KW-1185">Reference proteome</keyword>
<dbReference type="Pfam" id="PF00155">
    <property type="entry name" value="Aminotran_1_2"/>
    <property type="match status" value="1"/>
</dbReference>
<evidence type="ECO:0000256" key="3">
    <source>
        <dbReference type="ARBA" id="ARBA00022576"/>
    </source>
</evidence>
<dbReference type="CDD" id="cd00609">
    <property type="entry name" value="AAT_like"/>
    <property type="match status" value="1"/>
</dbReference>
<proteinExistence type="inferred from homology"/>
<organism evidence="11 12">
    <name type="scientific">Geotrichum candidum</name>
    <name type="common">Oospora lactis</name>
    <name type="synonym">Dipodascus geotrichum</name>
    <dbReference type="NCBI Taxonomy" id="1173061"/>
    <lineage>
        <taxon>Eukaryota</taxon>
        <taxon>Fungi</taxon>
        <taxon>Dikarya</taxon>
        <taxon>Ascomycota</taxon>
        <taxon>Saccharomycotina</taxon>
        <taxon>Dipodascomycetes</taxon>
        <taxon>Dipodascales</taxon>
        <taxon>Dipodascaceae</taxon>
        <taxon>Geotrichum</taxon>
    </lineage>
</organism>
<dbReference type="SUPFAM" id="SSF53383">
    <property type="entry name" value="PLP-dependent transferases"/>
    <property type="match status" value="1"/>
</dbReference>
<dbReference type="Gene3D" id="1.10.287.1970">
    <property type="match status" value="1"/>
</dbReference>
<keyword evidence="3" id="KW-0032">Aminotransferase</keyword>
<sequence>MAPLTVDKLNEHVVNAKYAVRGRLALRAEELREQLKANPGSLPFKKVVNANIGNPQQLDQNPITFYRQVLALVQYPDLLKNPDSELLFKKDAIERAKFLINEIGSVGAYSHSKGIPAVRKSVAKFIEQRDGFPSDPERIYLCAGASIGVTQLLSALSTGPTSGFLIPIPQYPLYSATLTLVNSTAVQYHLDEKKGWATNVDEVRSIVNAAKLQNIDLKSIVVINPGNPTGAILSEQNIRDIIDVAADDHLVIIADEVYQANVFVGEFISFKKVLRQLQQENPGSKYDSVQLASIHSTSKGMIGECGQRGGYMELTGFHPEVEEHIYKLASIALCPVVTGQVLTELMVNPPAPGGDSYETFISEYNGIFNTLKHRANNLYQAFKQMEGVEVQEPQGAMYLFPRITIPQKAIDAAKEVNEVADEFYCLQLLERTGICVIPGSGFGQQEGTWHFRTTFLAPGDDYAIDLVNFHKEFMDKYRD</sequence>
<dbReference type="InterPro" id="IPR015421">
    <property type="entry name" value="PyrdxlP-dep_Trfase_major"/>
</dbReference>